<dbReference type="KEGG" id="rsin:B6N60_02470"/>
<dbReference type="EMBL" id="CP021056">
    <property type="protein sequence ID" value="QXE23779.1"/>
    <property type="molecule type" value="Genomic_DNA"/>
</dbReference>
<evidence type="ECO:0000313" key="1">
    <source>
        <dbReference type="EMBL" id="QXE23779.1"/>
    </source>
</evidence>
<accession>A0A975T7Y4</accession>
<gene>
    <name evidence="1" type="ORF">B6N60_02470</name>
</gene>
<dbReference type="Gene3D" id="3.40.91.20">
    <property type="match status" value="1"/>
</dbReference>
<evidence type="ECO:0000313" key="2">
    <source>
        <dbReference type="Proteomes" id="UP000683511"/>
    </source>
</evidence>
<dbReference type="Proteomes" id="UP000683511">
    <property type="component" value="Chromosome"/>
</dbReference>
<dbReference type="InterPro" id="IPR011335">
    <property type="entry name" value="Restrct_endonuc-II-like"/>
</dbReference>
<name>A0A975T7Y4_9NOST</name>
<organism evidence="1 2">
    <name type="scientific">Richelia sinica FACHB-800</name>
    <dbReference type="NCBI Taxonomy" id="1357546"/>
    <lineage>
        <taxon>Bacteria</taxon>
        <taxon>Bacillati</taxon>
        <taxon>Cyanobacteriota</taxon>
        <taxon>Cyanophyceae</taxon>
        <taxon>Nostocales</taxon>
        <taxon>Nostocaceae</taxon>
        <taxon>Richelia</taxon>
    </lineage>
</organism>
<dbReference type="RefSeq" id="WP_190607143.1">
    <property type="nucleotide sequence ID" value="NZ_CP021056.1"/>
</dbReference>
<dbReference type="SUPFAM" id="SSF52980">
    <property type="entry name" value="Restriction endonuclease-like"/>
    <property type="match status" value="1"/>
</dbReference>
<dbReference type="GO" id="GO:0000287">
    <property type="term" value="F:magnesium ion binding"/>
    <property type="evidence" value="ECO:0007669"/>
    <property type="project" value="InterPro"/>
</dbReference>
<sequence>MPLHIKASDQAGIQGNPIFDPVGTNEYIKAALIQSGWQPNLPIPTPYRFLGKEVDFGKSGIIIEIQFSNYPYLLNNTLRSELFFKAKTEFAGQATNLLILVTKALMFPASNSTLYYEQAVNQLTALVMNQVFDIPIRLIGLFEQANTTVPVVWSQYSSTRYSRTVQTRMPRQCEIMPGRSPNSRCKLQLLQN</sequence>
<dbReference type="Pfam" id="PF09195">
    <property type="entry name" value="Endonuc-BglII"/>
    <property type="match status" value="1"/>
</dbReference>
<dbReference type="AlphaFoldDB" id="A0A975T7Y4"/>
<keyword evidence="2" id="KW-1185">Reference proteome</keyword>
<dbReference type="GO" id="GO:0009307">
    <property type="term" value="P:DNA restriction-modification system"/>
    <property type="evidence" value="ECO:0007669"/>
    <property type="project" value="InterPro"/>
</dbReference>
<dbReference type="CDD" id="cd22312">
    <property type="entry name" value="BglII-like"/>
    <property type="match status" value="1"/>
</dbReference>
<evidence type="ECO:0008006" key="3">
    <source>
        <dbReference type="Google" id="ProtNLM"/>
    </source>
</evidence>
<dbReference type="GO" id="GO:0009036">
    <property type="term" value="F:type II site-specific deoxyribonuclease activity"/>
    <property type="evidence" value="ECO:0007669"/>
    <property type="project" value="InterPro"/>
</dbReference>
<protein>
    <recommendedName>
        <fullName evidence="3">Restriction endonuclease</fullName>
    </recommendedName>
</protein>
<dbReference type="InterPro" id="IPR015278">
    <property type="entry name" value="BglII-like"/>
</dbReference>
<reference evidence="1" key="1">
    <citation type="submission" date="2017-04" db="EMBL/GenBank/DDBJ databases">
        <title>Genome deletions in a multicellular cyanobacterial endosymbiont for morphological adaptation in marine diatoms.</title>
        <authorList>
            <person name="Wang Y."/>
            <person name="Gao H."/>
            <person name="Li R."/>
            <person name="Xu X."/>
        </authorList>
    </citation>
    <scope>NUCLEOTIDE SEQUENCE</scope>
    <source>
        <strain evidence="1">FACHB 800</strain>
    </source>
</reference>
<proteinExistence type="predicted"/>
<dbReference type="InterPro" id="IPR011338">
    <property type="entry name" value="BamHI/BglII/BstY"/>
</dbReference>
<dbReference type="GO" id="GO:0003677">
    <property type="term" value="F:DNA binding"/>
    <property type="evidence" value="ECO:0007669"/>
    <property type="project" value="InterPro"/>
</dbReference>
<dbReference type="REBASE" id="514079">
    <property type="entry name" value="Rsi800ORF2469P"/>
</dbReference>